<dbReference type="Proteomes" id="UP000054560">
    <property type="component" value="Unassembled WGS sequence"/>
</dbReference>
<dbReference type="RefSeq" id="XP_014147587.1">
    <property type="nucleotide sequence ID" value="XM_014292112.1"/>
</dbReference>
<feature type="compositionally biased region" description="Low complexity" evidence="1">
    <location>
        <begin position="1"/>
        <end position="13"/>
    </location>
</feature>
<name>A0A0L0FAB8_9EUKA</name>
<protein>
    <submittedName>
        <fullName evidence="2">Uncharacterized protein</fullName>
    </submittedName>
</protein>
<feature type="compositionally biased region" description="Basic and acidic residues" evidence="1">
    <location>
        <begin position="213"/>
        <end position="224"/>
    </location>
</feature>
<feature type="compositionally biased region" description="Low complexity" evidence="1">
    <location>
        <begin position="158"/>
        <end position="175"/>
    </location>
</feature>
<feature type="non-terminal residue" evidence="2">
    <location>
        <position position="1"/>
    </location>
</feature>
<keyword evidence="3" id="KW-1185">Reference proteome</keyword>
<feature type="region of interest" description="Disordered" evidence="1">
    <location>
        <begin position="1"/>
        <end position="343"/>
    </location>
</feature>
<evidence type="ECO:0000256" key="1">
    <source>
        <dbReference type="SAM" id="MobiDB-lite"/>
    </source>
</evidence>
<feature type="compositionally biased region" description="Polar residues" evidence="1">
    <location>
        <begin position="176"/>
        <end position="188"/>
    </location>
</feature>
<feature type="compositionally biased region" description="Basic residues" evidence="1">
    <location>
        <begin position="57"/>
        <end position="67"/>
    </location>
</feature>
<feature type="compositionally biased region" description="Polar residues" evidence="1">
    <location>
        <begin position="311"/>
        <end position="330"/>
    </location>
</feature>
<dbReference type="AlphaFoldDB" id="A0A0L0FAB8"/>
<organism evidence="2 3">
    <name type="scientific">Sphaeroforma arctica JP610</name>
    <dbReference type="NCBI Taxonomy" id="667725"/>
    <lineage>
        <taxon>Eukaryota</taxon>
        <taxon>Ichthyosporea</taxon>
        <taxon>Ichthyophonida</taxon>
        <taxon>Sphaeroforma</taxon>
    </lineage>
</organism>
<evidence type="ECO:0000313" key="3">
    <source>
        <dbReference type="Proteomes" id="UP000054560"/>
    </source>
</evidence>
<dbReference type="GeneID" id="25914260"/>
<evidence type="ECO:0000313" key="2">
    <source>
        <dbReference type="EMBL" id="KNC73685.1"/>
    </source>
</evidence>
<feature type="compositionally biased region" description="Polar residues" evidence="1">
    <location>
        <begin position="33"/>
        <end position="42"/>
    </location>
</feature>
<dbReference type="EMBL" id="KQ245288">
    <property type="protein sequence ID" value="KNC73685.1"/>
    <property type="molecule type" value="Genomic_DNA"/>
</dbReference>
<gene>
    <name evidence="2" type="ORF">SARC_13756</name>
</gene>
<reference evidence="2 3" key="1">
    <citation type="submission" date="2011-02" db="EMBL/GenBank/DDBJ databases">
        <title>The Genome Sequence of Sphaeroforma arctica JP610.</title>
        <authorList>
            <consortium name="The Broad Institute Genome Sequencing Platform"/>
            <person name="Russ C."/>
            <person name="Cuomo C."/>
            <person name="Young S.K."/>
            <person name="Zeng Q."/>
            <person name="Gargeya S."/>
            <person name="Alvarado L."/>
            <person name="Berlin A."/>
            <person name="Chapman S.B."/>
            <person name="Chen Z."/>
            <person name="Freedman E."/>
            <person name="Gellesch M."/>
            <person name="Goldberg J."/>
            <person name="Griggs A."/>
            <person name="Gujja S."/>
            <person name="Heilman E."/>
            <person name="Heiman D."/>
            <person name="Howarth C."/>
            <person name="Mehta T."/>
            <person name="Neiman D."/>
            <person name="Pearson M."/>
            <person name="Roberts A."/>
            <person name="Saif S."/>
            <person name="Shea T."/>
            <person name="Shenoy N."/>
            <person name="Sisk P."/>
            <person name="Stolte C."/>
            <person name="Sykes S."/>
            <person name="White J."/>
            <person name="Yandava C."/>
            <person name="Burger G."/>
            <person name="Gray M.W."/>
            <person name="Holland P.W.H."/>
            <person name="King N."/>
            <person name="Lang F.B.F."/>
            <person name="Roger A.J."/>
            <person name="Ruiz-Trillo I."/>
            <person name="Haas B."/>
            <person name="Nusbaum C."/>
            <person name="Birren B."/>
        </authorList>
    </citation>
    <scope>NUCLEOTIDE SEQUENCE [LARGE SCALE GENOMIC DNA]</scope>
    <source>
        <strain evidence="2 3">JP610</strain>
    </source>
</reference>
<feature type="compositionally biased region" description="Basic and acidic residues" evidence="1">
    <location>
        <begin position="143"/>
        <end position="157"/>
    </location>
</feature>
<proteinExistence type="predicted"/>
<accession>A0A0L0FAB8</accession>
<sequence length="343" mass="37133">SQQSKPSSSAGSKRLSRATTVSNVVSHVKGDMTSVSNRSIDTNPPRVRSYGGAKQASSHRSRTHQKRASAQTPSTDTHTPQETPTDTPTPLHHQESTHVHLHTNTRTHAPTLAHSHSQPQTHMRNYGPLYDHEYTGTSLQRGDGVHEGGEDGGEPRPRTGTRTSTSTGTNTRTRTYGPSRSQTVSHNISPELGRDEREPSQNRMASVSINRTEAMDRGGSRSDGDGADGDPGVGEGSRSDSKNRSAANRRRGSRGTASQGMGRMSNRAVSVPDGLHQSDGRTSTRYHNSADPDSELTTTNMSRRLQPKRLSYSNTSLVRTTRTSQPSSIKPHSGVSDVDSFPR</sequence>
<feature type="compositionally biased region" description="Polar residues" evidence="1">
    <location>
        <begin position="201"/>
        <end position="211"/>
    </location>
</feature>
<feature type="compositionally biased region" description="Polar residues" evidence="1">
    <location>
        <begin position="106"/>
        <end position="123"/>
    </location>
</feature>
<feature type="compositionally biased region" description="Low complexity" evidence="1">
    <location>
        <begin position="75"/>
        <end position="90"/>
    </location>
</feature>